<keyword evidence="1" id="KW-0812">Transmembrane</keyword>
<evidence type="ECO:0000313" key="3">
    <source>
        <dbReference type="Proteomes" id="UP001220610"/>
    </source>
</evidence>
<gene>
    <name evidence="2" type="ORF">P0Y53_05155</name>
</gene>
<dbReference type="EMBL" id="CP119311">
    <property type="protein sequence ID" value="WEK36884.1"/>
    <property type="molecule type" value="Genomic_DNA"/>
</dbReference>
<keyword evidence="1" id="KW-0472">Membrane</keyword>
<dbReference type="Proteomes" id="UP001220610">
    <property type="component" value="Chromosome"/>
</dbReference>
<feature type="transmembrane region" description="Helical" evidence="1">
    <location>
        <begin position="12"/>
        <end position="31"/>
    </location>
</feature>
<feature type="transmembrane region" description="Helical" evidence="1">
    <location>
        <begin position="82"/>
        <end position="102"/>
    </location>
</feature>
<accession>A0AAJ5WVG0</accession>
<organism evidence="2 3">
    <name type="scientific">Candidatus Pseudobacter hemicellulosilyticus</name>
    <dbReference type="NCBI Taxonomy" id="3121375"/>
    <lineage>
        <taxon>Bacteria</taxon>
        <taxon>Pseudomonadati</taxon>
        <taxon>Bacteroidota</taxon>
        <taxon>Chitinophagia</taxon>
        <taxon>Chitinophagales</taxon>
        <taxon>Chitinophagaceae</taxon>
        <taxon>Pseudobacter</taxon>
    </lineage>
</organism>
<dbReference type="AlphaFoldDB" id="A0AAJ5WVG0"/>
<evidence type="ECO:0000256" key="1">
    <source>
        <dbReference type="SAM" id="Phobius"/>
    </source>
</evidence>
<sequence>MKSSRMKFVTFFLLSGFLFLFIYNVAILSVVRLIPESGESFLGTGSLTGWRSIIATILYPVKIILIGPVLPLLNLPDPPPPFLVIGIAIYWTLLALAIHYLIGKFKSSRLKA</sequence>
<keyword evidence="1" id="KW-1133">Transmembrane helix</keyword>
<name>A0AAJ5WVG0_9BACT</name>
<reference evidence="2" key="1">
    <citation type="submission" date="2023-03" db="EMBL/GenBank/DDBJ databases">
        <title>Andean soil-derived lignocellulolytic bacterial consortium as a source of novel taxa and putative plastic-active enzymes.</title>
        <authorList>
            <person name="Diaz-Garcia L."/>
            <person name="Chuvochina M."/>
            <person name="Feuerriegel G."/>
            <person name="Bunk B."/>
            <person name="Sproer C."/>
            <person name="Streit W.R."/>
            <person name="Rodriguez L.M."/>
            <person name="Overmann J."/>
            <person name="Jimenez D.J."/>
        </authorList>
    </citation>
    <scope>NUCLEOTIDE SEQUENCE</scope>
    <source>
        <strain evidence="2">MAG 7</strain>
    </source>
</reference>
<protein>
    <submittedName>
        <fullName evidence="2">Uncharacterized protein</fullName>
    </submittedName>
</protein>
<proteinExistence type="predicted"/>
<evidence type="ECO:0000313" key="2">
    <source>
        <dbReference type="EMBL" id="WEK36884.1"/>
    </source>
</evidence>